<evidence type="ECO:0000313" key="2">
    <source>
        <dbReference type="Proteomes" id="UP001150581"/>
    </source>
</evidence>
<proteinExistence type="predicted"/>
<protein>
    <submittedName>
        <fullName evidence="1">Vacuolar protein sorting protein vps66</fullName>
    </submittedName>
</protein>
<dbReference type="EMBL" id="JANBPG010002950">
    <property type="protein sequence ID" value="KAJ1884123.1"/>
    <property type="molecule type" value="Genomic_DNA"/>
</dbReference>
<organism evidence="1 2">
    <name type="scientific">Kickxella alabastrina</name>
    <dbReference type="NCBI Taxonomy" id="61397"/>
    <lineage>
        <taxon>Eukaryota</taxon>
        <taxon>Fungi</taxon>
        <taxon>Fungi incertae sedis</taxon>
        <taxon>Zoopagomycota</taxon>
        <taxon>Kickxellomycotina</taxon>
        <taxon>Kickxellomycetes</taxon>
        <taxon>Kickxellales</taxon>
        <taxon>Kickxellaceae</taxon>
        <taxon>Kickxella</taxon>
    </lineage>
</organism>
<accession>A0ACC1I390</accession>
<reference evidence="1" key="1">
    <citation type="submission" date="2022-07" db="EMBL/GenBank/DDBJ databases">
        <title>Phylogenomic reconstructions and comparative analyses of Kickxellomycotina fungi.</title>
        <authorList>
            <person name="Reynolds N.K."/>
            <person name="Stajich J.E."/>
            <person name="Barry K."/>
            <person name="Grigoriev I.V."/>
            <person name="Crous P."/>
            <person name="Smith M.E."/>
        </authorList>
    </citation>
    <scope>NUCLEOTIDE SEQUENCE</scope>
    <source>
        <strain evidence="1">Benny 63K</strain>
    </source>
</reference>
<comment type="caution">
    <text evidence="1">The sequence shown here is derived from an EMBL/GenBank/DDBJ whole genome shotgun (WGS) entry which is preliminary data.</text>
</comment>
<evidence type="ECO:0000313" key="1">
    <source>
        <dbReference type="EMBL" id="KAJ1884123.1"/>
    </source>
</evidence>
<keyword evidence="2" id="KW-1185">Reference proteome</keyword>
<dbReference type="Proteomes" id="UP001150581">
    <property type="component" value="Unassembled WGS sequence"/>
</dbReference>
<gene>
    <name evidence="1" type="primary">vps66_2</name>
    <name evidence="1" type="ORF">LPJ66_010763</name>
</gene>
<sequence>MEKYSKWRDAGTGIQPFLQPIPARTQQAGLQRLLNVAKNYALGPLLATTRVLALGLTASLDLAACAIGSLIPPSRLKRLWQRCTRSVCARLALLIMGFYVIDTKTVSLQKGRRSSAKAKAAGAPQSGDIILANHVSYTDILYLVARFNPVFVEVDNASMYARPISLWAALRAPGRLTPALLPAKDAQPLSRITQNARLQSLGPLVVFPENATTNGRALLQLLPVFEEAENQDEKSALHLMAFKYPFAAFSPAYSVGNQLVHLFTLCCQVYNSMAVRVLEDGEAPRVRESAVFCANDVEPVDLDAAVAEKLAQLSRLRMTRMSAMDKRDFLAFYYKRAKGYRSI</sequence>
<name>A0ACC1I390_9FUNG</name>